<name>A0A2A6RK81_9CHLR</name>
<accession>A0A2A6RK81</accession>
<dbReference type="RefSeq" id="WP_097643875.1">
    <property type="nucleotide sequence ID" value="NZ_NQWI01000034.1"/>
</dbReference>
<organism evidence="2 3">
    <name type="scientific">Candidatus Viridilinea mediisalina</name>
    <dbReference type="NCBI Taxonomy" id="2024553"/>
    <lineage>
        <taxon>Bacteria</taxon>
        <taxon>Bacillati</taxon>
        <taxon>Chloroflexota</taxon>
        <taxon>Chloroflexia</taxon>
        <taxon>Chloroflexales</taxon>
        <taxon>Chloroflexineae</taxon>
        <taxon>Oscillochloridaceae</taxon>
        <taxon>Candidatus Viridilinea</taxon>
    </lineage>
</organism>
<reference evidence="3" key="1">
    <citation type="submission" date="2017-08" db="EMBL/GenBank/DDBJ databases">
        <authorList>
            <person name="Grouzdev D.S."/>
            <person name="Gaisin V.A."/>
            <person name="Rysina M.S."/>
            <person name="Gorlenko V.M."/>
        </authorList>
    </citation>
    <scope>NUCLEOTIDE SEQUENCE [LARGE SCALE GENOMIC DNA]</scope>
    <source>
        <strain evidence="3">Kir15-3F</strain>
    </source>
</reference>
<sequence>MNNLLPQAAALFQTWCNQPRYRTAWLIGGPLAGKTTLAKRLCAHATWRYLNYTLDADYFAQLHDRIETYQVADLLNDLRGWCRATTQPVLLVDELDALFACWSDGQRRLFAHQASRLSDLPCGLILVSNFFEPVQLASLLPQSDQLAYFHLGMRDEG</sequence>
<feature type="domain" description="ATPase AAA-type core" evidence="1">
    <location>
        <begin position="26"/>
        <end position="102"/>
    </location>
</feature>
<dbReference type="InterPro" id="IPR027417">
    <property type="entry name" value="P-loop_NTPase"/>
</dbReference>
<comment type="caution">
    <text evidence="2">The sequence shown here is derived from an EMBL/GenBank/DDBJ whole genome shotgun (WGS) entry which is preliminary data.</text>
</comment>
<dbReference type="OrthoDB" id="3078347at2"/>
<protein>
    <recommendedName>
        <fullName evidence="1">ATPase AAA-type core domain-containing protein</fullName>
    </recommendedName>
</protein>
<proteinExistence type="predicted"/>
<dbReference type="Proteomes" id="UP000220527">
    <property type="component" value="Unassembled WGS sequence"/>
</dbReference>
<dbReference type="GO" id="GO:0016887">
    <property type="term" value="F:ATP hydrolysis activity"/>
    <property type="evidence" value="ECO:0007669"/>
    <property type="project" value="InterPro"/>
</dbReference>
<dbReference type="GO" id="GO:0005524">
    <property type="term" value="F:ATP binding"/>
    <property type="evidence" value="ECO:0007669"/>
    <property type="project" value="InterPro"/>
</dbReference>
<evidence type="ECO:0000313" key="2">
    <source>
        <dbReference type="EMBL" id="PDW03278.1"/>
    </source>
</evidence>
<dbReference type="SUPFAM" id="SSF52540">
    <property type="entry name" value="P-loop containing nucleoside triphosphate hydrolases"/>
    <property type="match status" value="1"/>
</dbReference>
<dbReference type="InterPro" id="IPR003959">
    <property type="entry name" value="ATPase_AAA_core"/>
</dbReference>
<dbReference type="Gene3D" id="3.40.50.300">
    <property type="entry name" value="P-loop containing nucleotide triphosphate hydrolases"/>
    <property type="match status" value="1"/>
</dbReference>
<evidence type="ECO:0000259" key="1">
    <source>
        <dbReference type="Pfam" id="PF00004"/>
    </source>
</evidence>
<evidence type="ECO:0000313" key="3">
    <source>
        <dbReference type="Proteomes" id="UP000220527"/>
    </source>
</evidence>
<dbReference type="Pfam" id="PF00004">
    <property type="entry name" value="AAA"/>
    <property type="match status" value="1"/>
</dbReference>
<dbReference type="AlphaFoldDB" id="A0A2A6RK81"/>
<gene>
    <name evidence="2" type="ORF">CJ255_09535</name>
</gene>
<keyword evidence="3" id="KW-1185">Reference proteome</keyword>
<dbReference type="EMBL" id="NQWI01000034">
    <property type="protein sequence ID" value="PDW03278.1"/>
    <property type="molecule type" value="Genomic_DNA"/>
</dbReference>